<dbReference type="RefSeq" id="WP_185123342.1">
    <property type="nucleotide sequence ID" value="NZ_JACJVQ010000028.1"/>
</dbReference>
<organism evidence="2 3">
    <name type="scientific">Cohnella thailandensis</name>
    <dbReference type="NCBI Taxonomy" id="557557"/>
    <lineage>
        <taxon>Bacteria</taxon>
        <taxon>Bacillati</taxon>
        <taxon>Bacillota</taxon>
        <taxon>Bacilli</taxon>
        <taxon>Bacillales</taxon>
        <taxon>Paenibacillaceae</taxon>
        <taxon>Cohnella</taxon>
    </lineage>
</organism>
<dbReference type="EMBL" id="JACJVQ010000028">
    <property type="protein sequence ID" value="MBB6638139.1"/>
    <property type="molecule type" value="Genomic_DNA"/>
</dbReference>
<keyword evidence="1" id="KW-0175">Coiled coil</keyword>
<feature type="coiled-coil region" evidence="1">
    <location>
        <begin position="116"/>
        <end position="150"/>
    </location>
</feature>
<proteinExistence type="predicted"/>
<evidence type="ECO:0000313" key="3">
    <source>
        <dbReference type="Proteomes" id="UP000535838"/>
    </source>
</evidence>
<name>A0A841T588_9BACL</name>
<gene>
    <name evidence="2" type="ORF">H7B67_28750</name>
</gene>
<accession>A0A841T588</accession>
<dbReference type="Gene3D" id="3.40.50.150">
    <property type="entry name" value="Vaccinia Virus protein VP39"/>
    <property type="match status" value="1"/>
</dbReference>
<evidence type="ECO:0000313" key="2">
    <source>
        <dbReference type="EMBL" id="MBB6638139.1"/>
    </source>
</evidence>
<evidence type="ECO:0000256" key="1">
    <source>
        <dbReference type="SAM" id="Coils"/>
    </source>
</evidence>
<comment type="caution">
    <text evidence="2">The sequence shown here is derived from an EMBL/GenBank/DDBJ whole genome shotgun (WGS) entry which is preliminary data.</text>
</comment>
<dbReference type="AlphaFoldDB" id="A0A841T588"/>
<sequence>MDPFFELDASTQAEEIMSRIRKQRKERKLLLSEQDIQEDPFVDLYWKAKEVQENSNPIPIPQNAPFRFIKRIIGKLIRTYTRGQVHFNQSTTAYTELVLKHFKNMHNNYLQLEGKYQDSLQLLNSYEQDRRDMERKIETLSRTIADLKQSTTHTNDRISNLDDWLKSLNTAHDNLYQWVELINGRMDRAENYQQRVRKELFAEIKYTDTHSIQSTKLEAKIINTEKYNRMLENKTLKVNLGSGTLIEDEYINVDMREIDGVDVVADARELPFPEASVSELYLSHIIEHFSEQEMRDKVLPHWYSKIAYGGKIKVICPNWKAMLDGYAQGEISYEVLKEVTFGSQEYEGNYHYNMFTPQTLQQMLEEIGFVNVQIIASSRKNGMCYEMDVEGERSR</sequence>
<keyword evidence="3" id="KW-1185">Reference proteome</keyword>
<dbReference type="SUPFAM" id="SSF53335">
    <property type="entry name" value="S-adenosyl-L-methionine-dependent methyltransferases"/>
    <property type="match status" value="1"/>
</dbReference>
<reference evidence="2 3" key="1">
    <citation type="submission" date="2020-08" db="EMBL/GenBank/DDBJ databases">
        <title>Cohnella phylogeny.</title>
        <authorList>
            <person name="Dunlap C."/>
        </authorList>
    </citation>
    <scope>NUCLEOTIDE SEQUENCE [LARGE SCALE GENOMIC DNA]</scope>
    <source>
        <strain evidence="2 3">DSM 25241</strain>
    </source>
</reference>
<dbReference type="Proteomes" id="UP000535838">
    <property type="component" value="Unassembled WGS sequence"/>
</dbReference>
<protein>
    <recommendedName>
        <fullName evidence="4">Methyltransferase type 11 domain-containing protein</fullName>
    </recommendedName>
</protein>
<evidence type="ECO:0008006" key="4">
    <source>
        <dbReference type="Google" id="ProtNLM"/>
    </source>
</evidence>
<dbReference type="InterPro" id="IPR029063">
    <property type="entry name" value="SAM-dependent_MTases_sf"/>
</dbReference>